<dbReference type="GO" id="GO:0033829">
    <property type="term" value="F:O-fucosylpeptide 3-beta-N-acetylglucosaminyltransferase activity"/>
    <property type="evidence" value="ECO:0000318"/>
    <property type="project" value="GO_Central"/>
</dbReference>
<dbReference type="AlphaFoldDB" id="F6WD96"/>
<evidence type="ECO:0000259" key="10">
    <source>
        <dbReference type="Pfam" id="PF02434"/>
    </source>
</evidence>
<dbReference type="HOGENOM" id="CLU_056611_0_1_1"/>
<keyword evidence="6" id="KW-0735">Signal-anchor</keyword>
<comment type="subcellular location">
    <subcellularLocation>
        <location evidence="9">Endomembrane system</location>
        <topology evidence="9">Single-pass membrane protein</topology>
    </subcellularLocation>
    <subcellularLocation>
        <location evidence="1">Membrane</location>
        <topology evidence="1">Single-pass type II membrane protein</topology>
    </subcellularLocation>
</comment>
<evidence type="ECO:0000256" key="4">
    <source>
        <dbReference type="ARBA" id="ARBA00022679"/>
    </source>
</evidence>
<dbReference type="GO" id="GO:0012505">
    <property type="term" value="C:endomembrane system"/>
    <property type="evidence" value="ECO:0007669"/>
    <property type="project" value="UniProtKB-SubCell"/>
</dbReference>
<proteinExistence type="inferred from homology"/>
<keyword evidence="7" id="KW-1133">Transmembrane helix</keyword>
<dbReference type="FunFam" id="3.90.550.50:FF:000113">
    <property type="entry name" value="Fringe"/>
    <property type="match status" value="1"/>
</dbReference>
<dbReference type="PANTHER" id="PTHR10811">
    <property type="entry name" value="FRINGE-RELATED"/>
    <property type="match status" value="1"/>
</dbReference>
<dbReference type="EMBL" id="EAAA01002835">
    <property type="status" value="NOT_ANNOTATED_CDS"/>
    <property type="molecule type" value="Genomic_DNA"/>
</dbReference>
<evidence type="ECO:0000313" key="11">
    <source>
        <dbReference type="Ensembl" id="ENSCINP00000017755.3"/>
    </source>
</evidence>
<organism evidence="11 12">
    <name type="scientific">Ciona intestinalis</name>
    <name type="common">Transparent sea squirt</name>
    <name type="synonym">Ascidia intestinalis</name>
    <dbReference type="NCBI Taxonomy" id="7719"/>
    <lineage>
        <taxon>Eukaryota</taxon>
        <taxon>Metazoa</taxon>
        <taxon>Chordata</taxon>
        <taxon>Tunicata</taxon>
        <taxon>Ascidiacea</taxon>
        <taxon>Phlebobranchia</taxon>
        <taxon>Cionidae</taxon>
        <taxon>Ciona</taxon>
    </lineage>
</organism>
<feature type="domain" description="Fringe-like glycosyltransferase" evidence="10">
    <location>
        <begin position="35"/>
        <end position="281"/>
    </location>
</feature>
<evidence type="ECO:0000256" key="2">
    <source>
        <dbReference type="ARBA" id="ARBA00008661"/>
    </source>
</evidence>
<reference evidence="11" key="2">
    <citation type="journal article" date="2008" name="Genome Biol.">
        <title>Improved genome assembly and evidence-based global gene model set for the chordate Ciona intestinalis: new insight into intron and operon populations.</title>
        <authorList>
            <person name="Satou Y."/>
            <person name="Mineta K."/>
            <person name="Ogasawara M."/>
            <person name="Sasakura Y."/>
            <person name="Shoguchi E."/>
            <person name="Ueno K."/>
            <person name="Yamada L."/>
            <person name="Matsumoto J."/>
            <person name="Wasserscheid J."/>
            <person name="Dewar K."/>
            <person name="Wiley G.B."/>
            <person name="Macmil S.L."/>
            <person name="Roe B.A."/>
            <person name="Zeller R.W."/>
            <person name="Hastings K.E."/>
            <person name="Lemaire P."/>
            <person name="Lindquist E."/>
            <person name="Endo T."/>
            <person name="Hotta K."/>
            <person name="Inaba K."/>
        </authorList>
    </citation>
    <scope>NUCLEOTIDE SEQUENCE [LARGE SCALE GENOMIC DNA]</scope>
    <source>
        <strain evidence="11">wild type</strain>
    </source>
</reference>
<comment type="similarity">
    <text evidence="2">Belongs to the glycosyltransferase 31 family.</text>
</comment>
<dbReference type="Ensembl" id="ENSCINT00000017755.3">
    <property type="protein sequence ID" value="ENSCINP00000017755.3"/>
    <property type="gene ID" value="ENSCING00000008704.3"/>
</dbReference>
<dbReference type="GeneTree" id="ENSGT00940000164195"/>
<evidence type="ECO:0000256" key="9">
    <source>
        <dbReference type="ARBA" id="ARBA00037847"/>
    </source>
</evidence>
<evidence type="ECO:0000256" key="1">
    <source>
        <dbReference type="ARBA" id="ARBA00004606"/>
    </source>
</evidence>
<sequence length="298" mass="33949">ASLVEILGVRPIHHKVVSREILFRDSQTYEEPAMLTLDDIFITVKTSKQFHCSRLGVIVSTWFAEAKNQTYFITDGADAELNHTTNGHVVPSKCATDHSLSALSCKLGVEYDTFMKSDKKWWCRFDDDNYVNVKLLVKFLREFNWKNDLYIGRRSRTEPFKGNFHGEPVDIFFTTGGAGVCISSPLANKMKPWAASGEFLRTSQALGHSDDCTVGFIIINRLKVNLTESILFHSHMELLSDIPITTFREQITFSHRGKNIINITPNNTDTPVFDFKSDPTRFLSLHCHIHPAYQICKQ</sequence>
<evidence type="ECO:0000256" key="5">
    <source>
        <dbReference type="ARBA" id="ARBA00022692"/>
    </source>
</evidence>
<evidence type="ECO:0000256" key="3">
    <source>
        <dbReference type="ARBA" id="ARBA00022676"/>
    </source>
</evidence>
<accession>F6WD96</accession>
<evidence type="ECO:0000313" key="12">
    <source>
        <dbReference type="Proteomes" id="UP000008144"/>
    </source>
</evidence>
<keyword evidence="8" id="KW-0472">Membrane</keyword>
<keyword evidence="5" id="KW-0812">Transmembrane</keyword>
<evidence type="ECO:0000256" key="7">
    <source>
        <dbReference type="ARBA" id="ARBA00022989"/>
    </source>
</evidence>
<keyword evidence="12" id="KW-1185">Reference proteome</keyword>
<dbReference type="OMA" id="DTDWCPM"/>
<keyword evidence="3" id="KW-0328">Glycosyltransferase</keyword>
<reference evidence="12" key="1">
    <citation type="journal article" date="2002" name="Science">
        <title>The draft genome of Ciona intestinalis: insights into chordate and vertebrate origins.</title>
        <authorList>
            <person name="Dehal P."/>
            <person name="Satou Y."/>
            <person name="Campbell R.K."/>
            <person name="Chapman J."/>
            <person name="Degnan B."/>
            <person name="De Tomaso A."/>
            <person name="Davidson B."/>
            <person name="Di Gregorio A."/>
            <person name="Gelpke M."/>
            <person name="Goodstein D.M."/>
            <person name="Harafuji N."/>
            <person name="Hastings K.E."/>
            <person name="Ho I."/>
            <person name="Hotta K."/>
            <person name="Huang W."/>
            <person name="Kawashima T."/>
            <person name="Lemaire P."/>
            <person name="Martinez D."/>
            <person name="Meinertzhagen I.A."/>
            <person name="Necula S."/>
            <person name="Nonaka M."/>
            <person name="Putnam N."/>
            <person name="Rash S."/>
            <person name="Saiga H."/>
            <person name="Satake M."/>
            <person name="Terry A."/>
            <person name="Yamada L."/>
            <person name="Wang H.G."/>
            <person name="Awazu S."/>
            <person name="Azumi K."/>
            <person name="Boore J."/>
            <person name="Branno M."/>
            <person name="Chin-Bow S."/>
            <person name="DeSantis R."/>
            <person name="Doyle S."/>
            <person name="Francino P."/>
            <person name="Keys D.N."/>
            <person name="Haga S."/>
            <person name="Hayashi H."/>
            <person name="Hino K."/>
            <person name="Imai K.S."/>
            <person name="Inaba K."/>
            <person name="Kano S."/>
            <person name="Kobayashi K."/>
            <person name="Kobayashi M."/>
            <person name="Lee B.I."/>
            <person name="Makabe K.W."/>
            <person name="Manohar C."/>
            <person name="Matassi G."/>
            <person name="Medina M."/>
            <person name="Mochizuki Y."/>
            <person name="Mount S."/>
            <person name="Morishita T."/>
            <person name="Miura S."/>
            <person name="Nakayama A."/>
            <person name="Nishizaka S."/>
            <person name="Nomoto H."/>
            <person name="Ohta F."/>
            <person name="Oishi K."/>
            <person name="Rigoutsos I."/>
            <person name="Sano M."/>
            <person name="Sasaki A."/>
            <person name="Sasakura Y."/>
            <person name="Shoguchi E."/>
            <person name="Shin-i T."/>
            <person name="Spagnuolo A."/>
            <person name="Stainier D."/>
            <person name="Suzuki M.M."/>
            <person name="Tassy O."/>
            <person name="Takatori N."/>
            <person name="Tokuoka M."/>
            <person name="Yagi K."/>
            <person name="Yoshizaki F."/>
            <person name="Wada S."/>
            <person name="Zhang C."/>
            <person name="Hyatt P.D."/>
            <person name="Larimer F."/>
            <person name="Detter C."/>
            <person name="Doggett N."/>
            <person name="Glavina T."/>
            <person name="Hawkins T."/>
            <person name="Richardson P."/>
            <person name="Lucas S."/>
            <person name="Kohara Y."/>
            <person name="Levine M."/>
            <person name="Satoh N."/>
            <person name="Rokhsar D.S."/>
        </authorList>
    </citation>
    <scope>NUCLEOTIDE SEQUENCE [LARGE SCALE GENOMIC DNA]</scope>
</reference>
<name>F6WD96_CIOIN</name>
<dbReference type="Pfam" id="PF02434">
    <property type="entry name" value="Fringe"/>
    <property type="match status" value="1"/>
</dbReference>
<keyword evidence="4" id="KW-0808">Transferase</keyword>
<dbReference type="InterPro" id="IPR003378">
    <property type="entry name" value="Fringe-like_glycosylTrfase"/>
</dbReference>
<reference evidence="11" key="4">
    <citation type="submission" date="2025-09" db="UniProtKB">
        <authorList>
            <consortium name="Ensembl"/>
        </authorList>
    </citation>
    <scope>IDENTIFICATION</scope>
</reference>
<dbReference type="STRING" id="7719.ENSCINP00000017755"/>
<dbReference type="InParanoid" id="F6WD96"/>
<evidence type="ECO:0000256" key="6">
    <source>
        <dbReference type="ARBA" id="ARBA00022968"/>
    </source>
</evidence>
<reference evidence="11" key="3">
    <citation type="submission" date="2025-08" db="UniProtKB">
        <authorList>
            <consortium name="Ensembl"/>
        </authorList>
    </citation>
    <scope>IDENTIFICATION</scope>
</reference>
<dbReference type="Proteomes" id="UP000008144">
    <property type="component" value="Chromosome 9"/>
</dbReference>
<protein>
    <recommendedName>
        <fullName evidence="10">Fringe-like glycosyltransferase domain-containing protein</fullName>
    </recommendedName>
</protein>
<evidence type="ECO:0000256" key="8">
    <source>
        <dbReference type="ARBA" id="ARBA00023136"/>
    </source>
</evidence>
<dbReference type="GO" id="GO:0016020">
    <property type="term" value="C:membrane"/>
    <property type="evidence" value="ECO:0007669"/>
    <property type="project" value="UniProtKB-SubCell"/>
</dbReference>
<dbReference type="GO" id="GO:0008593">
    <property type="term" value="P:regulation of Notch signaling pathway"/>
    <property type="evidence" value="ECO:0000318"/>
    <property type="project" value="GO_Central"/>
</dbReference>
<dbReference type="Gene3D" id="3.90.550.50">
    <property type="match status" value="1"/>
</dbReference>